<proteinExistence type="predicted"/>
<gene>
    <name evidence="1" type="ORF">GCM10007898_17250</name>
</gene>
<comment type="caution">
    <text evidence="1">The sequence shown here is derived from an EMBL/GenBank/DDBJ whole genome shotgun (WGS) entry which is preliminary data.</text>
</comment>
<keyword evidence="2" id="KW-1185">Reference proteome</keyword>
<dbReference type="Proteomes" id="UP001156627">
    <property type="component" value="Unassembled WGS sequence"/>
</dbReference>
<name>A0ABQ5XAG3_9GAMM</name>
<reference evidence="2" key="1">
    <citation type="journal article" date="2019" name="Int. J. Syst. Evol. Microbiol.">
        <title>The Global Catalogue of Microorganisms (GCM) 10K type strain sequencing project: providing services to taxonomists for standard genome sequencing and annotation.</title>
        <authorList>
            <consortium name="The Broad Institute Genomics Platform"/>
            <consortium name="The Broad Institute Genome Sequencing Center for Infectious Disease"/>
            <person name="Wu L."/>
            <person name="Ma J."/>
        </authorList>
    </citation>
    <scope>NUCLEOTIDE SEQUENCE [LARGE SCALE GENOMIC DNA]</scope>
    <source>
        <strain evidence="2">NBRC 111981</strain>
    </source>
</reference>
<accession>A0ABQ5XAG3</accession>
<evidence type="ECO:0008006" key="3">
    <source>
        <dbReference type="Google" id="ProtNLM"/>
    </source>
</evidence>
<protein>
    <recommendedName>
        <fullName evidence="3">DUF4382 domain-containing protein</fullName>
    </recommendedName>
</protein>
<dbReference type="EMBL" id="BSOA01000014">
    <property type="protein sequence ID" value="GLQ88156.1"/>
    <property type="molecule type" value="Genomic_DNA"/>
</dbReference>
<dbReference type="RefSeq" id="WP_284331596.1">
    <property type="nucleotide sequence ID" value="NZ_BSOA01000014.1"/>
</dbReference>
<evidence type="ECO:0000313" key="1">
    <source>
        <dbReference type="EMBL" id="GLQ88156.1"/>
    </source>
</evidence>
<evidence type="ECO:0000313" key="2">
    <source>
        <dbReference type="Proteomes" id="UP001156627"/>
    </source>
</evidence>
<dbReference type="PROSITE" id="PS51257">
    <property type="entry name" value="PROKAR_LIPOPROTEIN"/>
    <property type="match status" value="1"/>
</dbReference>
<organism evidence="1 2">
    <name type="scientific">Dyella flagellata</name>
    <dbReference type="NCBI Taxonomy" id="1867833"/>
    <lineage>
        <taxon>Bacteria</taxon>
        <taxon>Pseudomonadati</taxon>
        <taxon>Pseudomonadota</taxon>
        <taxon>Gammaproteobacteria</taxon>
        <taxon>Lysobacterales</taxon>
        <taxon>Rhodanobacteraceae</taxon>
        <taxon>Dyella</taxon>
    </lineage>
</organism>
<sequence length="177" mass="19435">MVLKRVMLHLMLLLLFVVLTGCNMPVKPRMKDAPQLAPGKGVLVACIEMPYLLRSNHLPTSLQVVNLSGSAISGEFVTLDSAVTLIAIPLSAGTYQLRSLNIGGWYSRLSPMNFNIAAGKINYVGDLMMVMQAASGGTDYIVHTKIYDYRQYTLPKITTQYPALSSNYPIAVNIINR</sequence>